<feature type="region of interest" description="Disordered" evidence="1">
    <location>
        <begin position="97"/>
        <end position="137"/>
    </location>
</feature>
<gene>
    <name evidence="6" type="ORF">ACFQMA_15775</name>
</gene>
<name>A0ABD5Y1R3_9EURY</name>
<accession>A0ABD5Y1R3</accession>
<dbReference type="EMBL" id="JBHTAS010000001">
    <property type="protein sequence ID" value="MFC7141285.1"/>
    <property type="molecule type" value="Genomic_DNA"/>
</dbReference>
<dbReference type="InterPro" id="IPR058775">
    <property type="entry name" value="DUF8054_M"/>
</dbReference>
<dbReference type="InterPro" id="IPR058674">
    <property type="entry name" value="DUF8054_N"/>
</dbReference>
<keyword evidence="2" id="KW-1133">Transmembrane helix</keyword>
<dbReference type="RefSeq" id="WP_274322371.1">
    <property type="nucleotide sequence ID" value="NZ_CP118158.1"/>
</dbReference>
<evidence type="ECO:0000259" key="5">
    <source>
        <dbReference type="Pfam" id="PF26238"/>
    </source>
</evidence>
<dbReference type="GeneID" id="78821594"/>
<sequence>MPRTGSPLDRLRRPEYTGENRCLPCTILNVAIASVGTTLLVAWLTAAGYPTVALWGGTAVLALSLAAIWLRGYLVPGTPTLTKRYLPESVLAAFGKAPPDSPDGIDAGAGQADGSETAAATSAGSADATADPEAAESLDVEAVLERAEAIEPCRGDDRCLTDEFARAWREETDAVREAEDLSPWLERLGLEGGDVATTERGNAFTVNVNTRRVGTWASRPAFEADLAAGSLLADRVAEWESLPAHARGQVCNGLRIFLETCPGCGGPVSFGTETVESCCSSRTVAAVTCNDCDARVFESPVDEDQAAA</sequence>
<comment type="caution">
    <text evidence="6">The sequence shown here is derived from an EMBL/GenBank/DDBJ whole genome shotgun (WGS) entry which is preliminary data.</text>
</comment>
<dbReference type="Proteomes" id="UP001596432">
    <property type="component" value="Unassembled WGS sequence"/>
</dbReference>
<evidence type="ECO:0000313" key="6">
    <source>
        <dbReference type="EMBL" id="MFC7141285.1"/>
    </source>
</evidence>
<evidence type="ECO:0000256" key="2">
    <source>
        <dbReference type="SAM" id="Phobius"/>
    </source>
</evidence>
<evidence type="ECO:0000259" key="3">
    <source>
        <dbReference type="Pfam" id="PF26236"/>
    </source>
</evidence>
<feature type="transmembrane region" description="Helical" evidence="2">
    <location>
        <begin position="52"/>
        <end position="74"/>
    </location>
</feature>
<evidence type="ECO:0000256" key="1">
    <source>
        <dbReference type="SAM" id="MobiDB-lite"/>
    </source>
</evidence>
<protein>
    <recommendedName>
        <fullName evidence="8">Restriction endonuclease</fullName>
    </recommendedName>
</protein>
<keyword evidence="7" id="KW-1185">Reference proteome</keyword>
<organism evidence="6 7">
    <name type="scientific">Halosimplex aquaticum</name>
    <dbReference type="NCBI Taxonomy" id="3026162"/>
    <lineage>
        <taxon>Archaea</taxon>
        <taxon>Methanobacteriati</taxon>
        <taxon>Methanobacteriota</taxon>
        <taxon>Stenosarchaea group</taxon>
        <taxon>Halobacteria</taxon>
        <taxon>Halobacteriales</taxon>
        <taxon>Haloarculaceae</taxon>
        <taxon>Halosimplex</taxon>
    </lineage>
</organism>
<dbReference type="AlphaFoldDB" id="A0ABD5Y1R3"/>
<reference evidence="6 7" key="1">
    <citation type="journal article" date="2019" name="Int. J. Syst. Evol. Microbiol.">
        <title>The Global Catalogue of Microorganisms (GCM) 10K type strain sequencing project: providing services to taxonomists for standard genome sequencing and annotation.</title>
        <authorList>
            <consortium name="The Broad Institute Genomics Platform"/>
            <consortium name="The Broad Institute Genome Sequencing Center for Infectious Disease"/>
            <person name="Wu L."/>
            <person name="Ma J."/>
        </authorList>
    </citation>
    <scope>NUCLEOTIDE SEQUENCE [LARGE SCALE GENOMIC DNA]</scope>
    <source>
        <strain evidence="6 7">XZYJT29</strain>
    </source>
</reference>
<feature type="domain" description="DUF8054" evidence="4">
    <location>
        <begin position="259"/>
        <end position="298"/>
    </location>
</feature>
<dbReference type="Pfam" id="PF26237">
    <property type="entry name" value="DUF8054_C"/>
    <property type="match status" value="1"/>
</dbReference>
<feature type="domain" description="DUF8054" evidence="5">
    <location>
        <begin position="139"/>
        <end position="256"/>
    </location>
</feature>
<evidence type="ECO:0000259" key="4">
    <source>
        <dbReference type="Pfam" id="PF26237"/>
    </source>
</evidence>
<feature type="compositionally biased region" description="Low complexity" evidence="1">
    <location>
        <begin position="104"/>
        <end position="131"/>
    </location>
</feature>
<evidence type="ECO:0000313" key="7">
    <source>
        <dbReference type="Proteomes" id="UP001596432"/>
    </source>
</evidence>
<feature type="domain" description="DUF8054" evidence="3">
    <location>
        <begin position="8"/>
        <end position="96"/>
    </location>
</feature>
<keyword evidence="2" id="KW-0812">Transmembrane</keyword>
<proteinExistence type="predicted"/>
<feature type="transmembrane region" description="Helical" evidence="2">
    <location>
        <begin position="21"/>
        <end position="46"/>
    </location>
</feature>
<dbReference type="Pfam" id="PF26236">
    <property type="entry name" value="DUF8054_N"/>
    <property type="match status" value="1"/>
</dbReference>
<dbReference type="InterPro" id="IPR058675">
    <property type="entry name" value="DUF8054_C"/>
</dbReference>
<evidence type="ECO:0008006" key="8">
    <source>
        <dbReference type="Google" id="ProtNLM"/>
    </source>
</evidence>
<keyword evidence="2" id="KW-0472">Membrane</keyword>
<dbReference type="Pfam" id="PF26238">
    <property type="entry name" value="DUF8054_M"/>
    <property type="match status" value="1"/>
</dbReference>